<comment type="caution">
    <text evidence="1">The sequence shown here is derived from an EMBL/GenBank/DDBJ whole genome shotgun (WGS) entry which is preliminary data.</text>
</comment>
<gene>
    <name evidence="1" type="ORF">ACH5RR_001401</name>
</gene>
<keyword evidence="2" id="KW-1185">Reference proteome</keyword>
<evidence type="ECO:0000313" key="2">
    <source>
        <dbReference type="Proteomes" id="UP001630127"/>
    </source>
</evidence>
<proteinExistence type="predicted"/>
<dbReference type="EMBL" id="JBJUIK010000001">
    <property type="protein sequence ID" value="KAL3538035.1"/>
    <property type="molecule type" value="Genomic_DNA"/>
</dbReference>
<evidence type="ECO:0000313" key="1">
    <source>
        <dbReference type="EMBL" id="KAL3538035.1"/>
    </source>
</evidence>
<reference evidence="1 2" key="1">
    <citation type="submission" date="2024-11" db="EMBL/GenBank/DDBJ databases">
        <title>A near-complete genome assembly of Cinchona calisaya.</title>
        <authorList>
            <person name="Lian D.C."/>
            <person name="Zhao X.W."/>
            <person name="Wei L."/>
        </authorList>
    </citation>
    <scope>NUCLEOTIDE SEQUENCE [LARGE SCALE GENOMIC DNA]</scope>
    <source>
        <tissue evidence="1">Nenye</tissue>
    </source>
</reference>
<organism evidence="1 2">
    <name type="scientific">Cinchona calisaya</name>
    <dbReference type="NCBI Taxonomy" id="153742"/>
    <lineage>
        <taxon>Eukaryota</taxon>
        <taxon>Viridiplantae</taxon>
        <taxon>Streptophyta</taxon>
        <taxon>Embryophyta</taxon>
        <taxon>Tracheophyta</taxon>
        <taxon>Spermatophyta</taxon>
        <taxon>Magnoliopsida</taxon>
        <taxon>eudicotyledons</taxon>
        <taxon>Gunneridae</taxon>
        <taxon>Pentapetalae</taxon>
        <taxon>asterids</taxon>
        <taxon>lamiids</taxon>
        <taxon>Gentianales</taxon>
        <taxon>Rubiaceae</taxon>
        <taxon>Cinchonoideae</taxon>
        <taxon>Cinchoneae</taxon>
        <taxon>Cinchona</taxon>
    </lineage>
</organism>
<sequence>MAQLDLVATILLLPHPLNPQEFVRHIKPQEQLPKGIIKEILYDVHLQLAVTQTIAVTYSFKVDHIPLLVDLFDDLEPSSLELLSRKENGLLNFIFGVEVWLSSDEGMLRVVVVVNGDSHGLGIEVGLVVEVGCYGAHFGVVGKLSYLIHHDEIVEDGIDHDLILHDELGIGVVDFGVGGLG</sequence>
<dbReference type="AlphaFoldDB" id="A0ABD3B3A8"/>
<protein>
    <submittedName>
        <fullName evidence="1">Uncharacterized protein</fullName>
    </submittedName>
</protein>
<dbReference type="Proteomes" id="UP001630127">
    <property type="component" value="Unassembled WGS sequence"/>
</dbReference>
<accession>A0ABD3B3A8</accession>
<name>A0ABD3B3A8_9GENT</name>